<evidence type="ECO:0000313" key="2">
    <source>
        <dbReference type="EMBL" id="GBN14867.1"/>
    </source>
</evidence>
<dbReference type="Proteomes" id="UP000499080">
    <property type="component" value="Unassembled WGS sequence"/>
</dbReference>
<accession>A0A4Y2LNE5</accession>
<evidence type="ECO:0000256" key="1">
    <source>
        <dbReference type="SAM" id="SignalP"/>
    </source>
</evidence>
<feature type="chain" id="PRO_5021294877" description="Secreted protein" evidence="1">
    <location>
        <begin position="18"/>
        <end position="98"/>
    </location>
</feature>
<organism evidence="2 3">
    <name type="scientific">Araneus ventricosus</name>
    <name type="common">Orbweaver spider</name>
    <name type="synonym">Epeira ventricosa</name>
    <dbReference type="NCBI Taxonomy" id="182803"/>
    <lineage>
        <taxon>Eukaryota</taxon>
        <taxon>Metazoa</taxon>
        <taxon>Ecdysozoa</taxon>
        <taxon>Arthropoda</taxon>
        <taxon>Chelicerata</taxon>
        <taxon>Arachnida</taxon>
        <taxon>Araneae</taxon>
        <taxon>Araneomorphae</taxon>
        <taxon>Entelegynae</taxon>
        <taxon>Araneoidea</taxon>
        <taxon>Araneidae</taxon>
        <taxon>Araneus</taxon>
    </lineage>
</organism>
<protein>
    <recommendedName>
        <fullName evidence="4">Secreted protein</fullName>
    </recommendedName>
</protein>
<name>A0A4Y2LNE5_ARAVE</name>
<gene>
    <name evidence="2" type="ORF">AVEN_54788_1</name>
</gene>
<dbReference type="EMBL" id="BGPR01119132">
    <property type="protein sequence ID" value="GBN14867.1"/>
    <property type="molecule type" value="Genomic_DNA"/>
</dbReference>
<feature type="signal peptide" evidence="1">
    <location>
        <begin position="1"/>
        <end position="17"/>
    </location>
</feature>
<evidence type="ECO:0000313" key="3">
    <source>
        <dbReference type="Proteomes" id="UP000499080"/>
    </source>
</evidence>
<keyword evidence="1" id="KW-0732">Signal</keyword>
<proteinExistence type="predicted"/>
<sequence length="98" mass="10961">MLTLLPVTTILWWHVEANSLNQFPLMEDHPCAAIIELLVRLSARVSVMAKSSISTQVQERTGGFSYGYSWASSYEQDTVVCRGKAYSGILTCSCKSYY</sequence>
<reference evidence="2 3" key="1">
    <citation type="journal article" date="2019" name="Sci. Rep.">
        <title>Orb-weaving spider Araneus ventricosus genome elucidates the spidroin gene catalogue.</title>
        <authorList>
            <person name="Kono N."/>
            <person name="Nakamura H."/>
            <person name="Ohtoshi R."/>
            <person name="Moran D.A.P."/>
            <person name="Shinohara A."/>
            <person name="Yoshida Y."/>
            <person name="Fujiwara M."/>
            <person name="Mori M."/>
            <person name="Tomita M."/>
            <person name="Arakawa K."/>
        </authorList>
    </citation>
    <scope>NUCLEOTIDE SEQUENCE [LARGE SCALE GENOMIC DNA]</scope>
</reference>
<dbReference type="AlphaFoldDB" id="A0A4Y2LNE5"/>
<evidence type="ECO:0008006" key="4">
    <source>
        <dbReference type="Google" id="ProtNLM"/>
    </source>
</evidence>
<keyword evidence="3" id="KW-1185">Reference proteome</keyword>
<comment type="caution">
    <text evidence="2">The sequence shown here is derived from an EMBL/GenBank/DDBJ whole genome shotgun (WGS) entry which is preliminary data.</text>
</comment>